<dbReference type="InterPro" id="IPR016163">
    <property type="entry name" value="Ald_DH_C"/>
</dbReference>
<dbReference type="InterPro" id="IPR016162">
    <property type="entry name" value="Ald_DH_N"/>
</dbReference>
<feature type="domain" description="Aldehyde dehydrogenase" evidence="3">
    <location>
        <begin position="71"/>
        <end position="191"/>
    </location>
</feature>
<keyword evidence="2" id="KW-0560">Oxidoreductase</keyword>
<dbReference type="Pfam" id="PF00171">
    <property type="entry name" value="Aldedh"/>
    <property type="match status" value="1"/>
</dbReference>
<evidence type="ECO:0000313" key="5">
    <source>
        <dbReference type="Proteomes" id="UP000541444"/>
    </source>
</evidence>
<organism evidence="4 5">
    <name type="scientific">Kingdonia uniflora</name>
    <dbReference type="NCBI Taxonomy" id="39325"/>
    <lineage>
        <taxon>Eukaryota</taxon>
        <taxon>Viridiplantae</taxon>
        <taxon>Streptophyta</taxon>
        <taxon>Embryophyta</taxon>
        <taxon>Tracheophyta</taxon>
        <taxon>Spermatophyta</taxon>
        <taxon>Magnoliopsida</taxon>
        <taxon>Ranunculales</taxon>
        <taxon>Circaeasteraceae</taxon>
        <taxon>Kingdonia</taxon>
    </lineage>
</organism>
<dbReference type="PANTHER" id="PTHR43570:SF17">
    <property type="entry name" value="ALDEHYDE DEHYDROGENASE FAMILY 3 MEMBER F1"/>
    <property type="match status" value="1"/>
</dbReference>
<dbReference type="Proteomes" id="UP000541444">
    <property type="component" value="Unassembled WGS sequence"/>
</dbReference>
<accession>A0A7J7P2M3</accession>
<keyword evidence="5" id="KW-1185">Reference proteome</keyword>
<comment type="caution">
    <text evidence="4">The sequence shown here is derived from an EMBL/GenBank/DDBJ whole genome shotgun (WGS) entry which is preliminary data.</text>
</comment>
<evidence type="ECO:0000313" key="4">
    <source>
        <dbReference type="EMBL" id="KAF6173573.1"/>
    </source>
</evidence>
<dbReference type="GO" id="GO:0005737">
    <property type="term" value="C:cytoplasm"/>
    <property type="evidence" value="ECO:0007669"/>
    <property type="project" value="TreeGrafter"/>
</dbReference>
<dbReference type="Gene3D" id="3.40.605.10">
    <property type="entry name" value="Aldehyde Dehydrogenase, Chain A, domain 1"/>
    <property type="match status" value="1"/>
</dbReference>
<dbReference type="InterPro" id="IPR012394">
    <property type="entry name" value="Aldehyde_DH_NAD(P)"/>
</dbReference>
<dbReference type="PANTHER" id="PTHR43570">
    <property type="entry name" value="ALDEHYDE DEHYDROGENASE"/>
    <property type="match status" value="1"/>
</dbReference>
<dbReference type="SUPFAM" id="SSF53720">
    <property type="entry name" value="ALDH-like"/>
    <property type="match status" value="1"/>
</dbReference>
<protein>
    <recommendedName>
        <fullName evidence="3">Aldehyde dehydrogenase domain-containing protein</fullName>
    </recommendedName>
</protein>
<dbReference type="EMBL" id="JACGCM010000333">
    <property type="protein sequence ID" value="KAF6173573.1"/>
    <property type="molecule type" value="Genomic_DNA"/>
</dbReference>
<dbReference type="InterPro" id="IPR016161">
    <property type="entry name" value="Ald_DH/histidinol_DH"/>
</dbReference>
<dbReference type="GO" id="GO:0006081">
    <property type="term" value="P:aldehyde metabolic process"/>
    <property type="evidence" value="ECO:0007669"/>
    <property type="project" value="InterPro"/>
</dbReference>
<dbReference type="InterPro" id="IPR015590">
    <property type="entry name" value="Aldehyde_DH_dom"/>
</dbReference>
<name>A0A7J7P2M3_9MAGN</name>
<comment type="similarity">
    <text evidence="1">Belongs to the aldehyde dehydrogenase family.</text>
</comment>
<evidence type="ECO:0000256" key="2">
    <source>
        <dbReference type="ARBA" id="ARBA00023002"/>
    </source>
</evidence>
<dbReference type="GO" id="GO:0004029">
    <property type="term" value="F:aldehyde dehydrogenase (NAD+) activity"/>
    <property type="evidence" value="ECO:0007669"/>
    <property type="project" value="TreeGrafter"/>
</dbReference>
<gene>
    <name evidence="4" type="ORF">GIB67_022932</name>
</gene>
<sequence>MAKQEDRIAAKAIRVREKTGATMEELFAEEMAEQEDSVAEARSEEKILMINRGFLLTRLSLGFFPVAGEVLPKPLGVVLILSSWNNPISLALDPLIGVVATGNVVVLKPSELPPACSVFLANTIPSYMDDKAVMVVEGGAGVGKQLLDQKWDKIFFTGSPRVGRIVMSIAVKHLTHITLESGGKCPIVIHSRLSPFQMQIELMKMTIKRFHGYNPKEPKNMARIVIKHYFERLYGLLQDPVVAVSIVNGGSLNVEKMTIEPTILLDLPLDVEIMTEEIFGPLLPDFIARLMILRELEKVSDEEDMSTIPEFDINHITNLHCPLDNGNNIGSSNHLLSEEDQPLSSVDQGTLHNAGVVQKHLLSYKAPPAELSIRL</sequence>
<dbReference type="AlphaFoldDB" id="A0A7J7P2M3"/>
<dbReference type="Gene3D" id="3.40.309.10">
    <property type="entry name" value="Aldehyde Dehydrogenase, Chain A, domain 2"/>
    <property type="match status" value="1"/>
</dbReference>
<evidence type="ECO:0000256" key="1">
    <source>
        <dbReference type="ARBA" id="ARBA00009986"/>
    </source>
</evidence>
<evidence type="ECO:0000259" key="3">
    <source>
        <dbReference type="Pfam" id="PF00171"/>
    </source>
</evidence>
<reference evidence="4 5" key="1">
    <citation type="journal article" date="2020" name="IScience">
        <title>Genome Sequencing of the Endangered Kingdonia uniflora (Circaeasteraceae, Ranunculales) Reveals Potential Mechanisms of Evolutionary Specialization.</title>
        <authorList>
            <person name="Sun Y."/>
            <person name="Deng T."/>
            <person name="Zhang A."/>
            <person name="Moore M.J."/>
            <person name="Landis J.B."/>
            <person name="Lin N."/>
            <person name="Zhang H."/>
            <person name="Zhang X."/>
            <person name="Huang J."/>
            <person name="Zhang X."/>
            <person name="Sun H."/>
            <person name="Wang H."/>
        </authorList>
    </citation>
    <scope>NUCLEOTIDE SEQUENCE [LARGE SCALE GENOMIC DNA]</scope>
    <source>
        <strain evidence="4">TB1705</strain>
        <tissue evidence="4">Leaf</tissue>
    </source>
</reference>
<proteinExistence type="inferred from homology"/>
<dbReference type="OrthoDB" id="440325at2759"/>